<evidence type="ECO:0000256" key="4">
    <source>
        <dbReference type="ARBA" id="ARBA00023004"/>
    </source>
</evidence>
<dbReference type="Proteomes" id="UP000824116">
    <property type="component" value="Unassembled WGS sequence"/>
</dbReference>
<dbReference type="SFLD" id="SFLDG01082">
    <property type="entry name" value="B12-binding_domain_containing"/>
    <property type="match status" value="1"/>
</dbReference>
<dbReference type="CDD" id="cd01335">
    <property type="entry name" value="Radical_SAM"/>
    <property type="match status" value="1"/>
</dbReference>
<reference evidence="7" key="1">
    <citation type="journal article" date="2021" name="PeerJ">
        <title>Extensive microbial diversity within the chicken gut microbiome revealed by metagenomics and culture.</title>
        <authorList>
            <person name="Gilroy R."/>
            <person name="Ravi A."/>
            <person name="Getino M."/>
            <person name="Pursley I."/>
            <person name="Horton D.L."/>
            <person name="Alikhan N.F."/>
            <person name="Baker D."/>
            <person name="Gharbi K."/>
            <person name="Hall N."/>
            <person name="Watson M."/>
            <person name="Adriaenssens E.M."/>
            <person name="Foster-Nyarko E."/>
            <person name="Jarju S."/>
            <person name="Secka A."/>
            <person name="Antonio M."/>
            <person name="Oren A."/>
            <person name="Chaudhuri R.R."/>
            <person name="La Ragione R."/>
            <person name="Hildebrand F."/>
            <person name="Pallen M.J."/>
        </authorList>
    </citation>
    <scope>NUCLEOTIDE SEQUENCE</scope>
    <source>
        <strain evidence="7">CHK196-3914</strain>
    </source>
</reference>
<reference evidence="7" key="2">
    <citation type="submission" date="2021-04" db="EMBL/GenBank/DDBJ databases">
        <authorList>
            <person name="Gilroy R."/>
        </authorList>
    </citation>
    <scope>NUCLEOTIDE SEQUENCE</scope>
    <source>
        <strain evidence="7">CHK196-3914</strain>
    </source>
</reference>
<dbReference type="PANTHER" id="PTHR43409:SF4">
    <property type="entry name" value="RADICAL SAM SUPERFAMILY PROTEIN"/>
    <property type="match status" value="1"/>
</dbReference>
<dbReference type="GO" id="GO:0046872">
    <property type="term" value="F:metal ion binding"/>
    <property type="evidence" value="ECO:0007669"/>
    <property type="project" value="UniProtKB-KW"/>
</dbReference>
<dbReference type="InterPro" id="IPR051198">
    <property type="entry name" value="BchE-like"/>
</dbReference>
<dbReference type="InterPro" id="IPR058240">
    <property type="entry name" value="rSAM_sf"/>
</dbReference>
<dbReference type="SFLD" id="SFLDS00029">
    <property type="entry name" value="Radical_SAM"/>
    <property type="match status" value="1"/>
</dbReference>
<dbReference type="EMBL" id="DXAY01000181">
    <property type="protein sequence ID" value="HIZ75127.1"/>
    <property type="molecule type" value="Genomic_DNA"/>
</dbReference>
<dbReference type="PROSITE" id="PS51918">
    <property type="entry name" value="RADICAL_SAM"/>
    <property type="match status" value="1"/>
</dbReference>
<evidence type="ECO:0000256" key="2">
    <source>
        <dbReference type="ARBA" id="ARBA00022691"/>
    </source>
</evidence>
<keyword evidence="5" id="KW-0411">Iron-sulfur</keyword>
<comment type="caution">
    <text evidence="7">The sequence shown here is derived from an EMBL/GenBank/DDBJ whole genome shotgun (WGS) entry which is preliminary data.</text>
</comment>
<comment type="cofactor">
    <cofactor evidence="1">
        <name>[4Fe-4S] cluster</name>
        <dbReference type="ChEBI" id="CHEBI:49883"/>
    </cofactor>
</comment>
<evidence type="ECO:0000259" key="6">
    <source>
        <dbReference type="PROSITE" id="PS51918"/>
    </source>
</evidence>
<dbReference type="AlphaFoldDB" id="A0A9D2K243"/>
<dbReference type="InterPro" id="IPR023404">
    <property type="entry name" value="rSAM_horseshoe"/>
</dbReference>
<evidence type="ECO:0000313" key="8">
    <source>
        <dbReference type="Proteomes" id="UP000824116"/>
    </source>
</evidence>
<dbReference type="SUPFAM" id="SSF102114">
    <property type="entry name" value="Radical SAM enzymes"/>
    <property type="match status" value="1"/>
</dbReference>
<dbReference type="GO" id="GO:0003824">
    <property type="term" value="F:catalytic activity"/>
    <property type="evidence" value="ECO:0007669"/>
    <property type="project" value="InterPro"/>
</dbReference>
<sequence>MNDFEIGPIRPPSESSSLLIRVTRGCHWNKCYFCGLYKSMKFSMRPIEDIINDIKAQSEQNVGQMYKSCFLQDGDALVLKTEYIIKILDALRQYFPSLESITTYARADSITRKSLSDLKLLREHGLNHLYCGMETGADSILQLINKGFNSDMVIRSGCLAKEADMTLSEFILLGIGGKEHSEENARKTAEALNIIKPDFIRVHATGFKTGSMMWRLIQNGTITLQSEEEIVQEQRLFLQSLNKMDSYYVNEHIINLLLEVRGNLLTEKRQMLSDIDRFLRLPPEERLLFAVGRRMNVFFFLGDLQKPELRRQAETYMDKIKKENPHVDFTLLCNYVRQSQI</sequence>
<gene>
    <name evidence="7" type="ORF">H9723_07820</name>
</gene>
<evidence type="ECO:0000313" key="7">
    <source>
        <dbReference type="EMBL" id="HIZ75127.1"/>
    </source>
</evidence>
<proteinExistence type="predicted"/>
<name>A0A9D2K243_9FIRM</name>
<keyword evidence="2" id="KW-0949">S-adenosyl-L-methionine</keyword>
<dbReference type="Gene3D" id="3.80.30.20">
    <property type="entry name" value="tm_1862 like domain"/>
    <property type="match status" value="1"/>
</dbReference>
<dbReference type="PANTHER" id="PTHR43409">
    <property type="entry name" value="ANAEROBIC MAGNESIUM-PROTOPORPHYRIN IX MONOMETHYL ESTER CYCLASE-RELATED"/>
    <property type="match status" value="1"/>
</dbReference>
<dbReference type="Pfam" id="PF04055">
    <property type="entry name" value="Radical_SAM"/>
    <property type="match status" value="1"/>
</dbReference>
<keyword evidence="3" id="KW-0479">Metal-binding</keyword>
<dbReference type="SMART" id="SM00729">
    <property type="entry name" value="Elp3"/>
    <property type="match status" value="1"/>
</dbReference>
<protein>
    <submittedName>
        <fullName evidence="7">Radical SAM protein</fullName>
    </submittedName>
</protein>
<keyword evidence="4" id="KW-0408">Iron</keyword>
<dbReference type="InterPro" id="IPR007197">
    <property type="entry name" value="rSAM"/>
</dbReference>
<evidence type="ECO:0000256" key="5">
    <source>
        <dbReference type="ARBA" id="ARBA00023014"/>
    </source>
</evidence>
<dbReference type="InterPro" id="IPR006638">
    <property type="entry name" value="Elp3/MiaA/NifB-like_rSAM"/>
</dbReference>
<evidence type="ECO:0000256" key="1">
    <source>
        <dbReference type="ARBA" id="ARBA00001966"/>
    </source>
</evidence>
<feature type="domain" description="Radical SAM core" evidence="6">
    <location>
        <begin position="12"/>
        <end position="242"/>
    </location>
</feature>
<dbReference type="GO" id="GO:0051536">
    <property type="term" value="F:iron-sulfur cluster binding"/>
    <property type="evidence" value="ECO:0007669"/>
    <property type="project" value="UniProtKB-KW"/>
</dbReference>
<evidence type="ECO:0000256" key="3">
    <source>
        <dbReference type="ARBA" id="ARBA00022723"/>
    </source>
</evidence>
<organism evidence="7 8">
    <name type="scientific">Candidatus Mediterraneibacter stercoravium</name>
    <dbReference type="NCBI Taxonomy" id="2838685"/>
    <lineage>
        <taxon>Bacteria</taxon>
        <taxon>Bacillati</taxon>
        <taxon>Bacillota</taxon>
        <taxon>Clostridia</taxon>
        <taxon>Lachnospirales</taxon>
        <taxon>Lachnospiraceae</taxon>
        <taxon>Mediterraneibacter</taxon>
    </lineage>
</organism>
<accession>A0A9D2K243</accession>
<dbReference type="SFLD" id="SFLDG01095">
    <property type="entry name" value="Uncharacterised_Radical_SAM_Su"/>
    <property type="match status" value="1"/>
</dbReference>